<sequence>MKHGEKKRKRERKKEISLGCFHQRKHRNISKIRKRKEAAVFLVSTTQKSDRHHSVQTFRPECLNAYHATQKRSCACVSVCPCAHITFTKECAHVPPDFPTFQLSTLVLSHEKRPDKIPSSKLMVTGHRPSGGKATFFLLPFSFAFPPPCTTTYGTMSPECRLLHPCSFSFLGFFSCRATCLGLST</sequence>
<name>A0A7S3G679_9EUKA</name>
<accession>A0A7S3G679</accession>
<dbReference type="AlphaFoldDB" id="A0A7S3G679"/>
<organism evidence="2">
    <name type="scientific">Palpitomonas bilix</name>
    <dbReference type="NCBI Taxonomy" id="652834"/>
    <lineage>
        <taxon>Eukaryota</taxon>
        <taxon>Eukaryota incertae sedis</taxon>
    </lineage>
</organism>
<dbReference type="EMBL" id="HBIB01021264">
    <property type="protein sequence ID" value="CAE0251566.1"/>
    <property type="molecule type" value="Transcribed_RNA"/>
</dbReference>
<dbReference type="EMBL" id="HBIB01021263">
    <property type="protein sequence ID" value="CAE0251565.1"/>
    <property type="molecule type" value="Transcribed_RNA"/>
</dbReference>
<evidence type="ECO:0000313" key="2">
    <source>
        <dbReference type="EMBL" id="CAE0251566.1"/>
    </source>
</evidence>
<reference evidence="2" key="1">
    <citation type="submission" date="2021-01" db="EMBL/GenBank/DDBJ databases">
        <authorList>
            <person name="Corre E."/>
            <person name="Pelletier E."/>
            <person name="Niang G."/>
            <person name="Scheremetjew M."/>
            <person name="Finn R."/>
            <person name="Kale V."/>
            <person name="Holt S."/>
            <person name="Cochrane G."/>
            <person name="Meng A."/>
            <person name="Brown T."/>
            <person name="Cohen L."/>
        </authorList>
    </citation>
    <scope>NUCLEOTIDE SEQUENCE</scope>
    <source>
        <strain evidence="2">NIES-2562</strain>
    </source>
</reference>
<proteinExistence type="predicted"/>
<evidence type="ECO:0000313" key="1">
    <source>
        <dbReference type="EMBL" id="CAE0251565.1"/>
    </source>
</evidence>
<protein>
    <submittedName>
        <fullName evidence="2">Uncharacterized protein</fullName>
    </submittedName>
</protein>
<gene>
    <name evidence="1" type="ORF">PBIL07802_LOCUS13789</name>
    <name evidence="2" type="ORF">PBIL07802_LOCUS13790</name>
</gene>